<evidence type="ECO:0000313" key="12">
    <source>
        <dbReference type="Proteomes" id="UP001431449"/>
    </source>
</evidence>
<evidence type="ECO:0000256" key="2">
    <source>
        <dbReference type="ARBA" id="ARBA00022448"/>
    </source>
</evidence>
<evidence type="ECO:0000256" key="5">
    <source>
        <dbReference type="ARBA" id="ARBA00023122"/>
    </source>
</evidence>
<evidence type="ECO:0000256" key="3">
    <source>
        <dbReference type="ARBA" id="ARBA00022737"/>
    </source>
</evidence>
<dbReference type="InterPro" id="IPR005170">
    <property type="entry name" value="Transptr-assoc_dom"/>
</dbReference>
<feature type="domain" description="CBS" evidence="10">
    <location>
        <begin position="133"/>
        <end position="193"/>
    </location>
</feature>
<accession>A0ABT0GEI7</accession>
<proteinExistence type="inferred from homology"/>
<dbReference type="EMBL" id="JALNMH010000002">
    <property type="protein sequence ID" value="MCK7592574.1"/>
    <property type="molecule type" value="Genomic_DNA"/>
</dbReference>
<dbReference type="Pfam" id="PF21917">
    <property type="entry name" value="NMB0537_N"/>
    <property type="match status" value="1"/>
</dbReference>
<evidence type="ECO:0000256" key="8">
    <source>
        <dbReference type="ARBA" id="ARBA00040729"/>
    </source>
</evidence>
<keyword evidence="3" id="KW-0677">Repeat</keyword>
<evidence type="ECO:0000256" key="7">
    <source>
        <dbReference type="ARBA" id="ARBA00037273"/>
    </source>
</evidence>
<evidence type="ECO:0000313" key="11">
    <source>
        <dbReference type="EMBL" id="MCK7592574.1"/>
    </source>
</evidence>
<dbReference type="SUPFAM" id="SSF56176">
    <property type="entry name" value="FAD-binding/transporter-associated domain-like"/>
    <property type="match status" value="1"/>
</dbReference>
<evidence type="ECO:0000256" key="4">
    <source>
        <dbReference type="ARBA" id="ARBA00022842"/>
    </source>
</evidence>
<dbReference type="InterPro" id="IPR044751">
    <property type="entry name" value="Ion_transp-like_CBS"/>
</dbReference>
<name>A0ABT0GEI7_9GAMM</name>
<keyword evidence="6" id="KW-0170">Cobalt</keyword>
<dbReference type="InterPro" id="IPR000644">
    <property type="entry name" value="CBS_dom"/>
</dbReference>
<keyword evidence="12" id="KW-1185">Reference proteome</keyword>
<keyword evidence="5 9" id="KW-0129">CBS domain</keyword>
<dbReference type="SMART" id="SM01091">
    <property type="entry name" value="CorC_HlyC"/>
    <property type="match status" value="1"/>
</dbReference>
<dbReference type="InterPro" id="IPR036318">
    <property type="entry name" value="FAD-bd_PCMH-like_sf"/>
</dbReference>
<dbReference type="InterPro" id="IPR016169">
    <property type="entry name" value="FAD-bd_PCMH_sub2"/>
</dbReference>
<gene>
    <name evidence="11" type="ORF">M0G41_02705</name>
</gene>
<dbReference type="RefSeq" id="WP_248204779.1">
    <property type="nucleotide sequence ID" value="NZ_JALNMH010000002.1"/>
</dbReference>
<dbReference type="SUPFAM" id="SSF54631">
    <property type="entry name" value="CBS-domain pair"/>
    <property type="match status" value="1"/>
</dbReference>
<reference evidence="11" key="1">
    <citation type="submission" date="2022-04" db="EMBL/GenBank/DDBJ databases">
        <title>Lysobacter sp. CAU 1642 isolated from sea sand.</title>
        <authorList>
            <person name="Kim W."/>
        </authorList>
    </citation>
    <scope>NUCLEOTIDE SEQUENCE</scope>
    <source>
        <strain evidence="11">CAU 1642</strain>
    </source>
</reference>
<dbReference type="Pfam" id="PF03471">
    <property type="entry name" value="CorC_HlyC"/>
    <property type="match status" value="1"/>
</dbReference>
<dbReference type="Gene3D" id="3.30.465.10">
    <property type="match status" value="1"/>
</dbReference>
<dbReference type="InterPro" id="IPR046342">
    <property type="entry name" value="CBS_dom_sf"/>
</dbReference>
<comment type="similarity">
    <text evidence="1">Belongs to the UPF0053 family.</text>
</comment>
<dbReference type="PANTHER" id="PTHR22777">
    <property type="entry name" value="HEMOLYSIN-RELATED"/>
    <property type="match status" value="1"/>
</dbReference>
<comment type="function">
    <text evidence="7">Plays a role in the transport of magnesium and cobalt ions.</text>
</comment>
<dbReference type="Proteomes" id="UP001431449">
    <property type="component" value="Unassembled WGS sequence"/>
</dbReference>
<evidence type="ECO:0000256" key="6">
    <source>
        <dbReference type="ARBA" id="ARBA00023285"/>
    </source>
</evidence>
<dbReference type="SMART" id="SM00116">
    <property type="entry name" value="CBS"/>
    <property type="match status" value="2"/>
</dbReference>
<evidence type="ECO:0000256" key="1">
    <source>
        <dbReference type="ARBA" id="ARBA00006337"/>
    </source>
</evidence>
<dbReference type="PROSITE" id="PS51371">
    <property type="entry name" value="CBS"/>
    <property type="match status" value="2"/>
</dbReference>
<dbReference type="Pfam" id="PF00571">
    <property type="entry name" value="CBS"/>
    <property type="match status" value="2"/>
</dbReference>
<keyword evidence="4" id="KW-0460">Magnesium</keyword>
<dbReference type="Gene3D" id="3.10.580.10">
    <property type="entry name" value="CBS-domain"/>
    <property type="match status" value="1"/>
</dbReference>
<keyword evidence="2" id="KW-0813">Transport</keyword>
<evidence type="ECO:0000256" key="9">
    <source>
        <dbReference type="PROSITE-ProRule" id="PRU00703"/>
    </source>
</evidence>
<dbReference type="CDD" id="cd04590">
    <property type="entry name" value="CBS_pair_CorC_HlyC_assoc"/>
    <property type="match status" value="1"/>
</dbReference>
<feature type="domain" description="CBS" evidence="10">
    <location>
        <begin position="69"/>
        <end position="130"/>
    </location>
</feature>
<organism evidence="11 12">
    <name type="scientific">Pseudomarimonas salicorniae</name>
    <dbReference type="NCBI Taxonomy" id="2933270"/>
    <lineage>
        <taxon>Bacteria</taxon>
        <taxon>Pseudomonadati</taxon>
        <taxon>Pseudomonadota</taxon>
        <taxon>Gammaproteobacteria</taxon>
        <taxon>Lysobacterales</taxon>
        <taxon>Lysobacteraceae</taxon>
        <taxon>Pseudomarimonas</taxon>
    </lineage>
</organism>
<dbReference type="PANTHER" id="PTHR22777:SF27">
    <property type="entry name" value="MAGNESIUM AND COBALT EFFLUX PROTEIN CORC"/>
    <property type="match status" value="1"/>
</dbReference>
<sequence>MPEESDSSSAPQRSWFDRLSQALSGEPRSREELIEELHAAHSNGLLGADTLEMIEGAIRVADQQVGDVMIPRVQMVSVPVDATFEEILEIVVESGHSRFPVHGEDKDEILGILLAKDLLRDCAGKERKPLHEMLRPAVLIPESKRLNVLLREFRQSRNHMAIVVDEYGGVAGLVTIEDVLEQIVGDIDDEHDEAPDENALIAAQPDGHYVIDALTPISEFNDRFNAGFSDDDYDTVGGLVVDAIGHLPEVGEELALEGFHFRVASADARRVHSFRMQVPGATDG</sequence>
<protein>
    <recommendedName>
        <fullName evidence="8">Magnesium and cobalt efflux protein CorC</fullName>
    </recommendedName>
</protein>
<dbReference type="InterPro" id="IPR054115">
    <property type="entry name" value="CorC_N"/>
</dbReference>
<comment type="caution">
    <text evidence="11">The sequence shown here is derived from an EMBL/GenBank/DDBJ whole genome shotgun (WGS) entry which is preliminary data.</text>
</comment>
<evidence type="ECO:0000259" key="10">
    <source>
        <dbReference type="PROSITE" id="PS51371"/>
    </source>
</evidence>